<gene>
    <name evidence="1" type="ORF">SAMN05216198_2997</name>
</gene>
<dbReference type="AlphaFoldDB" id="A0A1H1VR11"/>
<reference evidence="2" key="1">
    <citation type="submission" date="2016-10" db="EMBL/GenBank/DDBJ databases">
        <authorList>
            <person name="Varghese N."/>
            <person name="Submissions S."/>
        </authorList>
    </citation>
    <scope>NUCLEOTIDE SEQUENCE [LARGE SCALE GENOMIC DNA]</scope>
    <source>
        <strain evidence="2">2SM5</strain>
    </source>
</reference>
<proteinExistence type="predicted"/>
<protein>
    <submittedName>
        <fullName evidence="1">Uncharacterized protein</fullName>
    </submittedName>
</protein>
<accession>A0A1H1VR11</accession>
<keyword evidence="2" id="KW-1185">Reference proteome</keyword>
<dbReference type="RefSeq" id="WP_090274624.1">
    <property type="nucleotide sequence ID" value="NZ_LT629748.1"/>
</dbReference>
<evidence type="ECO:0000313" key="2">
    <source>
        <dbReference type="Proteomes" id="UP000243426"/>
    </source>
</evidence>
<dbReference type="STRING" id="797277.SAMN05216198_2997"/>
<name>A0A1H1VR11_9GAMM</name>
<sequence length="94" mass="10887">MRYRLIADKRCPQALCDRLNDALDTSQARRLYHAAKSTYRFNRDHSETAFRAFLKKSTCLPVEDLDDILERSGLGFHEAMLLPVYFDMTGRATT</sequence>
<dbReference type="Proteomes" id="UP000243426">
    <property type="component" value="Chromosome I"/>
</dbReference>
<dbReference type="EMBL" id="LT629748">
    <property type="protein sequence ID" value="SDS86686.1"/>
    <property type="molecule type" value="Genomic_DNA"/>
</dbReference>
<evidence type="ECO:0000313" key="1">
    <source>
        <dbReference type="EMBL" id="SDS86686.1"/>
    </source>
</evidence>
<organism evidence="1 2">
    <name type="scientific">Halopseudomonas litoralis</name>
    <dbReference type="NCBI Taxonomy" id="797277"/>
    <lineage>
        <taxon>Bacteria</taxon>
        <taxon>Pseudomonadati</taxon>
        <taxon>Pseudomonadota</taxon>
        <taxon>Gammaproteobacteria</taxon>
        <taxon>Pseudomonadales</taxon>
        <taxon>Pseudomonadaceae</taxon>
        <taxon>Halopseudomonas</taxon>
    </lineage>
</organism>
<dbReference type="OrthoDB" id="9907905at2"/>